<dbReference type="RefSeq" id="WP_377171405.1">
    <property type="nucleotide sequence ID" value="NZ_JBHSMQ010000012.1"/>
</dbReference>
<keyword evidence="1" id="KW-1133">Transmembrane helix</keyword>
<comment type="caution">
    <text evidence="2">The sequence shown here is derived from an EMBL/GenBank/DDBJ whole genome shotgun (WGS) entry which is preliminary data.</text>
</comment>
<feature type="transmembrane region" description="Helical" evidence="1">
    <location>
        <begin position="21"/>
        <end position="38"/>
    </location>
</feature>
<proteinExistence type="predicted"/>
<reference evidence="3" key="1">
    <citation type="journal article" date="2019" name="Int. J. Syst. Evol. Microbiol.">
        <title>The Global Catalogue of Microorganisms (GCM) 10K type strain sequencing project: providing services to taxonomists for standard genome sequencing and annotation.</title>
        <authorList>
            <consortium name="The Broad Institute Genomics Platform"/>
            <consortium name="The Broad Institute Genome Sequencing Center for Infectious Disease"/>
            <person name="Wu L."/>
            <person name="Ma J."/>
        </authorList>
    </citation>
    <scope>NUCLEOTIDE SEQUENCE [LARGE SCALE GENOMIC DNA]</scope>
    <source>
        <strain evidence="3">CGMCC 4.1469</strain>
    </source>
</reference>
<evidence type="ECO:0000313" key="3">
    <source>
        <dbReference type="Proteomes" id="UP001596052"/>
    </source>
</evidence>
<dbReference type="Proteomes" id="UP001596052">
    <property type="component" value="Unassembled WGS sequence"/>
</dbReference>
<organism evidence="2 3">
    <name type="scientific">Prosthecobacter fluviatilis</name>
    <dbReference type="NCBI Taxonomy" id="445931"/>
    <lineage>
        <taxon>Bacteria</taxon>
        <taxon>Pseudomonadati</taxon>
        <taxon>Verrucomicrobiota</taxon>
        <taxon>Verrucomicrobiia</taxon>
        <taxon>Verrucomicrobiales</taxon>
        <taxon>Verrucomicrobiaceae</taxon>
        <taxon>Prosthecobacter</taxon>
    </lineage>
</organism>
<dbReference type="EMBL" id="JBHSMQ010000012">
    <property type="protein sequence ID" value="MFC5457752.1"/>
    <property type="molecule type" value="Genomic_DNA"/>
</dbReference>
<name>A0ABW0KXY6_9BACT</name>
<gene>
    <name evidence="2" type="ORF">ACFQDI_22985</name>
</gene>
<sequence>MNAADPAQRPAEAADSRGRDFFWLGVFVLPLFWSWFTLSKTLARGEAWGEVSGALRSLPIPAAGIQ</sequence>
<keyword evidence="3" id="KW-1185">Reference proteome</keyword>
<protein>
    <submittedName>
        <fullName evidence="2">Uncharacterized protein</fullName>
    </submittedName>
</protein>
<keyword evidence="1" id="KW-0472">Membrane</keyword>
<evidence type="ECO:0000313" key="2">
    <source>
        <dbReference type="EMBL" id="MFC5457752.1"/>
    </source>
</evidence>
<evidence type="ECO:0000256" key="1">
    <source>
        <dbReference type="SAM" id="Phobius"/>
    </source>
</evidence>
<keyword evidence="1" id="KW-0812">Transmembrane</keyword>
<accession>A0ABW0KXY6</accession>